<dbReference type="AlphaFoldDB" id="A0A4V2MI69"/>
<comment type="caution">
    <text evidence="2">The sequence shown here is derived from an EMBL/GenBank/DDBJ whole genome shotgun (WGS) entry which is preliminary data.</text>
</comment>
<evidence type="ECO:0000313" key="2">
    <source>
        <dbReference type="EMBL" id="TCC89236.1"/>
    </source>
</evidence>
<keyword evidence="3" id="KW-1185">Reference proteome</keyword>
<keyword evidence="1" id="KW-0812">Transmembrane</keyword>
<name>A0A4V2MI69_9SPHI</name>
<sequence>MDDKFIITTIVTIALAVIGYLAKYANDINIANRKDKLERINRQLKEFYGPLLSLMSSSNASWIEFRNKYRSNIISYFDKNNPPTEEEKEIWRNWMKTIFIPINEKAYEIIIKNSDLIIGNEFPACFKDFCAHVETYRPILKKWNENDFTEHTALLNYPIEIIEYIEGGYREIKLEQNKLIKMSCS</sequence>
<dbReference type="OrthoDB" id="1494347at2"/>
<protein>
    <submittedName>
        <fullName evidence="2">Uncharacterized protein</fullName>
    </submittedName>
</protein>
<proteinExistence type="predicted"/>
<evidence type="ECO:0000313" key="3">
    <source>
        <dbReference type="Proteomes" id="UP000292884"/>
    </source>
</evidence>
<keyword evidence="1" id="KW-1133">Transmembrane helix</keyword>
<organism evidence="2 3">
    <name type="scientific">Pedobacter frigiditerrae</name>
    <dbReference type="NCBI Taxonomy" id="2530452"/>
    <lineage>
        <taxon>Bacteria</taxon>
        <taxon>Pseudomonadati</taxon>
        <taxon>Bacteroidota</taxon>
        <taxon>Sphingobacteriia</taxon>
        <taxon>Sphingobacteriales</taxon>
        <taxon>Sphingobacteriaceae</taxon>
        <taxon>Pedobacter</taxon>
    </lineage>
</organism>
<feature type="transmembrane region" description="Helical" evidence="1">
    <location>
        <begin position="6"/>
        <end position="26"/>
    </location>
</feature>
<evidence type="ECO:0000256" key="1">
    <source>
        <dbReference type="SAM" id="Phobius"/>
    </source>
</evidence>
<keyword evidence="1" id="KW-0472">Membrane</keyword>
<reference evidence="2 3" key="1">
    <citation type="submission" date="2019-02" db="EMBL/GenBank/DDBJ databases">
        <title>Pedobacter sp. RP-1-13 sp. nov., isolated from Arctic soil.</title>
        <authorList>
            <person name="Dahal R.H."/>
        </authorList>
    </citation>
    <scope>NUCLEOTIDE SEQUENCE [LARGE SCALE GENOMIC DNA]</scope>
    <source>
        <strain evidence="2 3">RP-1-13</strain>
    </source>
</reference>
<accession>A0A4V2MI69</accession>
<gene>
    <name evidence="2" type="ORF">EZ428_16190</name>
</gene>
<dbReference type="RefSeq" id="WP_131554223.1">
    <property type="nucleotide sequence ID" value="NZ_SJSK01000004.1"/>
</dbReference>
<dbReference type="EMBL" id="SJSK01000004">
    <property type="protein sequence ID" value="TCC89236.1"/>
    <property type="molecule type" value="Genomic_DNA"/>
</dbReference>
<dbReference type="Proteomes" id="UP000292884">
    <property type="component" value="Unassembled WGS sequence"/>
</dbReference>